<dbReference type="PROSITE" id="PS00108">
    <property type="entry name" value="PROTEIN_KINASE_ST"/>
    <property type="match status" value="1"/>
</dbReference>
<feature type="region of interest" description="Disordered" evidence="5">
    <location>
        <begin position="507"/>
        <end position="541"/>
    </location>
</feature>
<feature type="region of interest" description="Disordered" evidence="5">
    <location>
        <begin position="729"/>
        <end position="755"/>
    </location>
</feature>
<proteinExistence type="predicted"/>
<dbReference type="InterPro" id="IPR015661">
    <property type="entry name" value="Bub1/Mad3"/>
</dbReference>
<feature type="compositionally biased region" description="Polar residues" evidence="5">
    <location>
        <begin position="783"/>
        <end position="794"/>
    </location>
</feature>
<dbReference type="GO" id="GO:0000776">
    <property type="term" value="C:kinetochore"/>
    <property type="evidence" value="ECO:0007669"/>
    <property type="project" value="UniProtKB-KW"/>
</dbReference>
<gene>
    <name evidence="8" type="primary">BUB1_3</name>
    <name evidence="8" type="ORF">LTR91_023064</name>
</gene>
<dbReference type="InterPro" id="IPR000719">
    <property type="entry name" value="Prot_kinase_dom"/>
</dbReference>
<dbReference type="InterPro" id="IPR013212">
    <property type="entry name" value="Mad3/Bub1_I"/>
</dbReference>
<comment type="subcellular location">
    <subcellularLocation>
        <location evidence="1">Chromosome</location>
        <location evidence="1">Centromere</location>
        <location evidence="1">Kinetochore</location>
    </subcellularLocation>
</comment>
<dbReference type="PROSITE" id="PS51489">
    <property type="entry name" value="BUB1_N"/>
    <property type="match status" value="1"/>
</dbReference>
<dbReference type="Pfam" id="PF08311">
    <property type="entry name" value="Mad3_BUB1_I"/>
    <property type="match status" value="1"/>
</dbReference>
<feature type="region of interest" description="Disordered" evidence="5">
    <location>
        <begin position="783"/>
        <end position="815"/>
    </location>
</feature>
<dbReference type="GO" id="GO:0004674">
    <property type="term" value="F:protein serine/threonine kinase activity"/>
    <property type="evidence" value="ECO:0007669"/>
    <property type="project" value="UniProtKB-EC"/>
</dbReference>
<sequence>MAGTGDLIDFEVIESHKENIVALPSGRSAKALAQLYSPSLLGANPSPANVQDAHAKGRAPYEKELASIDEADDPLEVYDRYVRWTLDTYPTPQARQTQLLPLLERATKSLQSSSHYKNDPRYLKLWLHYIRLFSDAPRETFVYLARHGIGEGLALYYEEFAAWSENAGRWQQAEEVYKMGLEKEARPSERLLRKFGEFERRMEARPLDPSEPTSPALPVVRKALVAKIDPFATVSPVAEQQEARLTAAKKSKSSKMAIFSDTEAPSRLDSGNSNQGWDNIGTLANRKKENTVEAKPWAGEKLASGKTNGGMQKLMVFKDECTVNPKTGRQEFVFVNLDVVYPQAGKAGAEFCFEELRARRRGWLDRDWSPPRPREDLGVRPAALEPSIEEQLPGREPHVEQPAQVSLDLNMDELTKQVKPKQRGFAIFADVPTQPSPLEQPAQEGRELARKFAKTLTLNDENDENAAPPPRRQEVDVAKRLRREERANRTRKIKVLDVKHIKNETKTIQLNLDSPTGPKTGPKLKRKKSSDRPEPTMTINTKEAMDEIYGIFNQPLSSQTEQVDGGDDESEDDYTTGDESTATGKLSATASEYGDETRNDLLSAQEPAASGDDVHTNVTGWSDFTTSKHVPREAADSAPQSAQSTTWDVYDDRTGAAGAQAEQEELVTPLEDNPRTQHVPIMPEDHEASGTQSWGLSILPNHRLPFMTPIVERTESSLGANTIRTEKDYFSAKTPSRNANGVSPEPLLEDDEPQSSPFQDVIAELAEEKRKVLQPIRTKTTKGTISVGQGTAKSQLAAKTKTPSAPEPVQKGPIVKDAQCNPMDPSLRQTILSQVKPSLNSYDGYHERLETTSGRTAELRKYIKTLTKASRSSTSIEKTAQTLSLPPSLSLKGADGTYAVKRQLGEGTFAPVYLVENDAAAPVDSELNDENSPPSRVGKSAHRKHLEAVKMEDPPNAWEFYMIRQSHRRLGVSRAAESVVRAHEMHLFRDECFLVEEYRDQGTLLDLLNIARLESGNGGGLDEMTAMWLTVEMLRTVEALHSKQLIHGDLKGDNVLVRFDDPGAETDWSPTYFPSGAHGWASKGVCLIDFGRGVDMKQFVPNVAFIADWKTTEADCAEMRELRPWTYQIDYHGLAGIMHSLLFGKYMEIIGEKAGTALGQGATRTYKIRENLKRYWQTEMWSEVFHLLLNPLAHLEGEEGRKMPVLRGMRQVRERMEVWLEDNCEKGVGLKGTIARMEAIIREKRRKSVRNV</sequence>
<dbReference type="SMART" id="SM00220">
    <property type="entry name" value="S_TKc"/>
    <property type="match status" value="1"/>
</dbReference>
<evidence type="ECO:0000256" key="1">
    <source>
        <dbReference type="ARBA" id="ARBA00004629"/>
    </source>
</evidence>
<evidence type="ECO:0000256" key="3">
    <source>
        <dbReference type="ARBA" id="ARBA00022838"/>
    </source>
</evidence>
<dbReference type="PANTHER" id="PTHR14030:SF4">
    <property type="entry name" value="BUB1 KINASE, ISOFORM A-RELATED"/>
    <property type="match status" value="1"/>
</dbReference>
<dbReference type="Pfam" id="PF08171">
    <property type="entry name" value="Mad3_BUB1_II"/>
    <property type="match status" value="1"/>
</dbReference>
<keyword evidence="2" id="KW-0158">Chromosome</keyword>
<organism evidence="8 9">
    <name type="scientific">Friedmanniomyces endolithicus</name>
    <dbReference type="NCBI Taxonomy" id="329885"/>
    <lineage>
        <taxon>Eukaryota</taxon>
        <taxon>Fungi</taxon>
        <taxon>Dikarya</taxon>
        <taxon>Ascomycota</taxon>
        <taxon>Pezizomycotina</taxon>
        <taxon>Dothideomycetes</taxon>
        <taxon>Dothideomycetidae</taxon>
        <taxon>Mycosphaerellales</taxon>
        <taxon>Teratosphaeriaceae</taxon>
        <taxon>Friedmanniomyces</taxon>
    </lineage>
</organism>
<dbReference type="SMART" id="SM00777">
    <property type="entry name" value="Mad3_BUB1_I"/>
    <property type="match status" value="1"/>
</dbReference>
<dbReference type="CDD" id="cd13981">
    <property type="entry name" value="STKc_Bub1_BubR1"/>
    <property type="match status" value="1"/>
</dbReference>
<feature type="compositionally biased region" description="Polar residues" evidence="5">
    <location>
        <begin position="577"/>
        <end position="590"/>
    </location>
</feature>
<dbReference type="GO" id="GO:0005634">
    <property type="term" value="C:nucleus"/>
    <property type="evidence" value="ECO:0007669"/>
    <property type="project" value="TreeGrafter"/>
</dbReference>
<name>A0AAN6H3P3_9PEZI</name>
<dbReference type="GO" id="GO:0007094">
    <property type="term" value="P:mitotic spindle assembly checkpoint signaling"/>
    <property type="evidence" value="ECO:0007669"/>
    <property type="project" value="InterPro"/>
</dbReference>
<dbReference type="Pfam" id="PF00069">
    <property type="entry name" value="Pkinase"/>
    <property type="match status" value="1"/>
</dbReference>
<keyword evidence="4" id="KW-0137">Centromere</keyword>
<keyword evidence="3" id="KW-0995">Kinetochore</keyword>
<dbReference type="EC" id="2.7.11.1" evidence="8"/>
<evidence type="ECO:0000256" key="2">
    <source>
        <dbReference type="ARBA" id="ARBA00022454"/>
    </source>
</evidence>
<keyword evidence="9" id="KW-1185">Reference proteome</keyword>
<feature type="region of interest" description="Disordered" evidence="5">
    <location>
        <begin position="554"/>
        <end position="597"/>
    </location>
</feature>
<dbReference type="Gene3D" id="1.10.510.10">
    <property type="entry name" value="Transferase(Phosphotransferase) domain 1"/>
    <property type="match status" value="1"/>
</dbReference>
<comment type="caution">
    <text evidence="8">The sequence shown here is derived from an EMBL/GenBank/DDBJ whole genome shotgun (WGS) entry which is preliminary data.</text>
</comment>
<dbReference type="InterPro" id="IPR011009">
    <property type="entry name" value="Kinase-like_dom_sf"/>
</dbReference>
<dbReference type="GO" id="GO:0005524">
    <property type="term" value="F:ATP binding"/>
    <property type="evidence" value="ECO:0007669"/>
    <property type="project" value="InterPro"/>
</dbReference>
<evidence type="ECO:0000256" key="4">
    <source>
        <dbReference type="ARBA" id="ARBA00023328"/>
    </source>
</evidence>
<evidence type="ECO:0000313" key="8">
    <source>
        <dbReference type="EMBL" id="KAK0954988.1"/>
    </source>
</evidence>
<feature type="domain" description="Protein kinase" evidence="6">
    <location>
        <begin position="898"/>
        <end position="1206"/>
    </location>
</feature>
<dbReference type="PROSITE" id="PS50011">
    <property type="entry name" value="PROTEIN_KINASE_DOM"/>
    <property type="match status" value="1"/>
</dbReference>
<feature type="compositionally biased region" description="Acidic residues" evidence="5">
    <location>
        <begin position="564"/>
        <end position="576"/>
    </location>
</feature>
<keyword evidence="8" id="KW-0808">Transferase</keyword>
<dbReference type="Gene3D" id="1.25.40.430">
    <property type="match status" value="1"/>
</dbReference>
<evidence type="ECO:0000313" key="9">
    <source>
        <dbReference type="Proteomes" id="UP001175353"/>
    </source>
</evidence>
<feature type="domain" description="BUB1 N-terminal" evidence="7">
    <location>
        <begin position="61"/>
        <end position="224"/>
    </location>
</feature>
<evidence type="ECO:0000259" key="7">
    <source>
        <dbReference type="PROSITE" id="PS51489"/>
    </source>
</evidence>
<dbReference type="InterPro" id="IPR012572">
    <property type="entry name" value="Mad3/Bub1_II"/>
</dbReference>
<evidence type="ECO:0000256" key="5">
    <source>
        <dbReference type="SAM" id="MobiDB-lite"/>
    </source>
</evidence>
<dbReference type="InterPro" id="IPR008271">
    <property type="entry name" value="Ser/Thr_kinase_AS"/>
</dbReference>
<dbReference type="EMBL" id="JAUJLE010000485">
    <property type="protein sequence ID" value="KAK0954988.1"/>
    <property type="molecule type" value="Genomic_DNA"/>
</dbReference>
<dbReference type="GO" id="GO:0032991">
    <property type="term" value="C:protein-containing complex"/>
    <property type="evidence" value="ECO:0007669"/>
    <property type="project" value="UniProtKB-ARBA"/>
</dbReference>
<dbReference type="GO" id="GO:0051754">
    <property type="term" value="P:meiotic sister chromatid cohesion, centromeric"/>
    <property type="evidence" value="ECO:0007669"/>
    <property type="project" value="TreeGrafter"/>
</dbReference>
<dbReference type="SUPFAM" id="SSF56112">
    <property type="entry name" value="Protein kinase-like (PK-like)"/>
    <property type="match status" value="1"/>
</dbReference>
<keyword evidence="8" id="KW-0418">Kinase</keyword>
<protein>
    <submittedName>
        <fullName evidence="8">Protein kinase</fullName>
        <ecNumber evidence="8">2.7.11.1</ecNumber>
    </submittedName>
</protein>
<dbReference type="PANTHER" id="PTHR14030">
    <property type="entry name" value="MITOTIC CHECKPOINT SERINE/THREONINE-PROTEIN KINASE BUB1"/>
    <property type="match status" value="1"/>
</dbReference>
<reference evidence="8" key="1">
    <citation type="submission" date="2023-06" db="EMBL/GenBank/DDBJ databases">
        <title>Black Yeasts Isolated from many extreme environments.</title>
        <authorList>
            <person name="Coleine C."/>
            <person name="Stajich J.E."/>
            <person name="Selbmann L."/>
        </authorList>
    </citation>
    <scope>NUCLEOTIDE SEQUENCE</scope>
    <source>
        <strain evidence="8">CCFEE 5200</strain>
    </source>
</reference>
<dbReference type="FunFam" id="1.25.40.430:FF:000003">
    <property type="entry name" value="Checkpoint serine/threonine-protein kinase BUB1"/>
    <property type="match status" value="1"/>
</dbReference>
<dbReference type="Proteomes" id="UP001175353">
    <property type="component" value="Unassembled WGS sequence"/>
</dbReference>
<accession>A0AAN6H3P3</accession>
<evidence type="ECO:0000259" key="6">
    <source>
        <dbReference type="PROSITE" id="PS50011"/>
    </source>
</evidence>
<dbReference type="AlphaFoldDB" id="A0AAN6H3P3"/>